<keyword evidence="2" id="KW-1185">Reference proteome</keyword>
<dbReference type="Proteomes" id="UP000537131">
    <property type="component" value="Unassembled WGS sequence"/>
</dbReference>
<evidence type="ECO:0000313" key="1">
    <source>
        <dbReference type="EMBL" id="NMM61158.1"/>
    </source>
</evidence>
<proteinExistence type="predicted"/>
<comment type="caution">
    <text evidence="1">The sequence shown here is derived from an EMBL/GenBank/DDBJ whole genome shotgun (WGS) entry which is preliminary data.</text>
</comment>
<evidence type="ECO:0000313" key="2">
    <source>
        <dbReference type="Proteomes" id="UP000537131"/>
    </source>
</evidence>
<accession>A0A7Y0HN26</accession>
<organism evidence="1 2">
    <name type="scientific">Clostridium muellerianum</name>
    <dbReference type="NCBI Taxonomy" id="2716538"/>
    <lineage>
        <taxon>Bacteria</taxon>
        <taxon>Bacillati</taxon>
        <taxon>Bacillota</taxon>
        <taxon>Clostridia</taxon>
        <taxon>Eubacteriales</taxon>
        <taxon>Clostridiaceae</taxon>
        <taxon>Clostridium</taxon>
    </lineage>
</organism>
<name>A0A7Y0HN26_9CLOT</name>
<gene>
    <name evidence="1" type="ORF">HBE96_00255</name>
</gene>
<dbReference type="AlphaFoldDB" id="A0A7Y0HN26"/>
<reference evidence="1 2" key="1">
    <citation type="submission" date="2020-06" db="EMBL/GenBank/DDBJ databases">
        <title>Complete Genome Sequence of Clostridium muelleri sp. nov. P21T, an Acid-Alcohol Producing Acetogen Isolated from Old Hay.</title>
        <authorList>
            <person name="Duncan K.E."/>
            <person name="Tanner R.S."/>
        </authorList>
    </citation>
    <scope>NUCLEOTIDE SEQUENCE [LARGE SCALE GENOMIC DNA]</scope>
    <source>
        <strain evidence="1 2">P21</strain>
    </source>
</reference>
<sequence>MVWKKEIKDKFRREDEHMENYLFYTKGDLYTTIEGHKQNIRNYIQSEKPDYILNVNENDYIEYLYNKFIINPLVLDEEEMAIVEQKETDVEISNDWDRYSKSYTVKGNSITIGIPYEGDSDLFYLRPSTYSSVFPHGSISKNDLVLTYEGVNLTDIQIRGDLDRDIRLVKEYISWTNRDIRPFNENLKSYLQELFTSRKNKLLKDLSLVSSLGIPLRKNTEYVETYVVPTNKRIIKIEKPVVNEKSFVPEPNIDMSTYEDILNTLSNMSMVMERCPEAFSKMDEESLRQHFLVQLNGIYEGKATGETFNANGKTDILMRENGKNIFIGECKFWKGEKILTDTINQILSYMCWRDTKGAILIFNRNKNLSNILKKIPELVQAHPNFKKRVNIHQETQFRYIFKQPNDANREILLTILVFDIPVE</sequence>
<dbReference type="EMBL" id="JABBNI010000001">
    <property type="protein sequence ID" value="NMM61158.1"/>
    <property type="molecule type" value="Genomic_DNA"/>
</dbReference>
<protein>
    <submittedName>
        <fullName evidence="1">Uncharacterized protein</fullName>
    </submittedName>
</protein>
<dbReference type="RefSeq" id="WP_169295772.1">
    <property type="nucleotide sequence ID" value="NZ_JABBNI010000001.1"/>
</dbReference>